<organism evidence="3 4">
    <name type="scientific">Albidovulum denitrificans</name>
    <dbReference type="NCBI Taxonomy" id="404881"/>
    <lineage>
        <taxon>Bacteria</taxon>
        <taxon>Pseudomonadati</taxon>
        <taxon>Pseudomonadota</taxon>
        <taxon>Alphaproteobacteria</taxon>
        <taxon>Rhodobacterales</taxon>
        <taxon>Paracoccaceae</taxon>
        <taxon>Albidovulum</taxon>
    </lineage>
</organism>
<proteinExistence type="predicted"/>
<keyword evidence="2" id="KW-0732">Signal</keyword>
<dbReference type="AlphaFoldDB" id="A0A2S8SCS3"/>
<feature type="chain" id="PRO_5015621522" evidence="2">
    <location>
        <begin position="32"/>
        <end position="258"/>
    </location>
</feature>
<comment type="caution">
    <text evidence="3">The sequence shown here is derived from an EMBL/GenBank/DDBJ whole genome shotgun (WGS) entry which is preliminary data.</text>
</comment>
<evidence type="ECO:0000313" key="4">
    <source>
        <dbReference type="Proteomes" id="UP000238338"/>
    </source>
</evidence>
<evidence type="ECO:0000313" key="3">
    <source>
        <dbReference type="EMBL" id="PQV58580.1"/>
    </source>
</evidence>
<keyword evidence="4" id="KW-1185">Reference proteome</keyword>
<evidence type="ECO:0000256" key="1">
    <source>
        <dbReference type="SAM" id="MobiDB-lite"/>
    </source>
</evidence>
<evidence type="ECO:0000256" key="2">
    <source>
        <dbReference type="SAM" id="SignalP"/>
    </source>
</evidence>
<name>A0A2S8SCS3_9RHOB</name>
<accession>A0A2S8SCS3</accession>
<sequence>MKWLNGTSVAAAAAMSLVVGGMLTAPTAAQANTRLIVPEEIYRLCDRRQFTRSEIRKIQKRSDYELILRYTADQCAGVASVLGDGATASLPGSSGGAGGAAGLAGGAAVTRTAGTSGGASGGAAQCVPGLGLANSCDPICDRQEFTTREIRAIQRSEDFPTILEWTLESCPAVAAVLTNTATATTATEPDRRGGGGDLGGGTGGGDTGGGDNGGGDNGGGDNGGTGTGGSRPPEPDSNTDPDGYDHWRDTYGPGSGWN</sequence>
<feature type="compositionally biased region" description="Gly residues" evidence="1">
    <location>
        <begin position="195"/>
        <end position="229"/>
    </location>
</feature>
<gene>
    <name evidence="3" type="ORF">LX70_00392</name>
</gene>
<dbReference type="Proteomes" id="UP000238338">
    <property type="component" value="Unassembled WGS sequence"/>
</dbReference>
<protein>
    <submittedName>
        <fullName evidence="3">Uncharacterized protein</fullName>
    </submittedName>
</protein>
<dbReference type="EMBL" id="PVEP01000001">
    <property type="protein sequence ID" value="PQV58580.1"/>
    <property type="molecule type" value="Genomic_DNA"/>
</dbReference>
<reference evidence="3 4" key="1">
    <citation type="submission" date="2018-02" db="EMBL/GenBank/DDBJ databases">
        <title>Genomic Encyclopedia of Archaeal and Bacterial Type Strains, Phase II (KMG-II): from individual species to whole genera.</title>
        <authorList>
            <person name="Goeker M."/>
        </authorList>
    </citation>
    <scope>NUCLEOTIDE SEQUENCE [LARGE SCALE GENOMIC DNA]</scope>
    <source>
        <strain evidence="3 4">DSM 18921</strain>
    </source>
</reference>
<feature type="region of interest" description="Disordered" evidence="1">
    <location>
        <begin position="181"/>
        <end position="258"/>
    </location>
</feature>
<feature type="signal peptide" evidence="2">
    <location>
        <begin position="1"/>
        <end position="31"/>
    </location>
</feature>